<gene>
    <name evidence="2" type="primary">ebhA</name>
    <name evidence="2" type="ORF">CM83_42048</name>
    <name evidence="3" type="ORF">g.71135</name>
</gene>
<accession>A0A0A9YWV0</accession>
<evidence type="ECO:0000313" key="3">
    <source>
        <dbReference type="EMBL" id="JAQ01175.1"/>
    </source>
</evidence>
<dbReference type="AlphaFoldDB" id="A0A0A9YWV0"/>
<feature type="region of interest" description="Disordered" evidence="1">
    <location>
        <begin position="11"/>
        <end position="32"/>
    </location>
</feature>
<dbReference type="EMBL" id="GDHC01017454">
    <property type="protein sequence ID" value="JAQ01175.1"/>
    <property type="molecule type" value="Transcribed_RNA"/>
</dbReference>
<reference evidence="2" key="2">
    <citation type="submission" date="2014-07" db="EMBL/GenBank/DDBJ databases">
        <authorList>
            <person name="Hull J."/>
        </authorList>
    </citation>
    <scope>NUCLEOTIDE SEQUENCE</scope>
</reference>
<protein>
    <submittedName>
        <fullName evidence="2">Extracellular matrix-binding protein ebhA</fullName>
    </submittedName>
</protein>
<organism evidence="2">
    <name type="scientific">Lygus hesperus</name>
    <name type="common">Western plant bug</name>
    <dbReference type="NCBI Taxonomy" id="30085"/>
    <lineage>
        <taxon>Eukaryota</taxon>
        <taxon>Metazoa</taxon>
        <taxon>Ecdysozoa</taxon>
        <taxon>Arthropoda</taxon>
        <taxon>Hexapoda</taxon>
        <taxon>Insecta</taxon>
        <taxon>Pterygota</taxon>
        <taxon>Neoptera</taxon>
        <taxon>Paraneoptera</taxon>
        <taxon>Hemiptera</taxon>
        <taxon>Heteroptera</taxon>
        <taxon>Panheteroptera</taxon>
        <taxon>Cimicomorpha</taxon>
        <taxon>Miridae</taxon>
        <taxon>Mirini</taxon>
        <taxon>Lygus</taxon>
    </lineage>
</organism>
<sequence length="147" mass="15552">MLALASPTGFIKTSAPLPHSNNNGHNSSSGGGSGSINHIHYYNTDACSTNNVARQRNTSHAILTTEAITPSTCMTYTPNTLHDYQNTTSSHDRLRTPPVTAATATAVPFHVFASCTPQNTSSSTPAFASFVSPTHSSQLCQQPFVSQ</sequence>
<reference evidence="3" key="3">
    <citation type="journal article" date="2016" name="Gigascience">
        <title>De novo construction of an expanded transcriptome assembly for the western tarnished plant bug, Lygus hesperus.</title>
        <authorList>
            <person name="Tassone E.E."/>
            <person name="Geib S.M."/>
            <person name="Hall B."/>
            <person name="Fabrick J.A."/>
            <person name="Brent C.S."/>
            <person name="Hull J.J."/>
        </authorList>
    </citation>
    <scope>NUCLEOTIDE SEQUENCE</scope>
</reference>
<proteinExistence type="predicted"/>
<dbReference type="EMBL" id="GBHO01006940">
    <property type="protein sequence ID" value="JAG36664.1"/>
    <property type="molecule type" value="Transcribed_RNA"/>
</dbReference>
<name>A0A0A9YWV0_LYGHE</name>
<reference evidence="2" key="1">
    <citation type="journal article" date="2014" name="PLoS ONE">
        <title>Transcriptome-Based Identification of ABC Transporters in the Western Tarnished Plant Bug Lygus hesperus.</title>
        <authorList>
            <person name="Hull J.J."/>
            <person name="Chaney K."/>
            <person name="Geib S.M."/>
            <person name="Fabrick J.A."/>
            <person name="Brent C.S."/>
            <person name="Walsh D."/>
            <person name="Lavine L.C."/>
        </authorList>
    </citation>
    <scope>NUCLEOTIDE SEQUENCE</scope>
</reference>
<feature type="compositionally biased region" description="Low complexity" evidence="1">
    <location>
        <begin position="19"/>
        <end position="28"/>
    </location>
</feature>
<evidence type="ECO:0000256" key="1">
    <source>
        <dbReference type="SAM" id="MobiDB-lite"/>
    </source>
</evidence>
<evidence type="ECO:0000313" key="2">
    <source>
        <dbReference type="EMBL" id="JAG36664.1"/>
    </source>
</evidence>